<sequence>MTKVENSSGNVYADLGDSQVEEMLVKARLAYKIGEIIKQRRLTQVEAAELLGLTQPKLSGLLRGQFRGISETKMLECLNRLGRDVQIVIRRGSRSQVDGHTSVVFA</sequence>
<organism evidence="2 3">
    <name type="scientific">Polynucleobacter meluiroseus</name>
    <dbReference type="NCBI Taxonomy" id="1938814"/>
    <lineage>
        <taxon>Bacteria</taxon>
        <taxon>Pseudomonadati</taxon>
        <taxon>Pseudomonadota</taxon>
        <taxon>Betaproteobacteria</taxon>
        <taxon>Burkholderiales</taxon>
        <taxon>Burkholderiaceae</taxon>
        <taxon>Polynucleobacter</taxon>
    </lineage>
</organism>
<keyword evidence="2" id="KW-0238">DNA-binding</keyword>
<dbReference type="EMBL" id="OANS01000002">
    <property type="protein sequence ID" value="SNX28358.1"/>
    <property type="molecule type" value="Genomic_DNA"/>
</dbReference>
<dbReference type="CDD" id="cd00093">
    <property type="entry name" value="HTH_XRE"/>
    <property type="match status" value="1"/>
</dbReference>
<evidence type="ECO:0000259" key="1">
    <source>
        <dbReference type="PROSITE" id="PS50943"/>
    </source>
</evidence>
<dbReference type="OrthoDB" id="129377at2"/>
<dbReference type="Pfam" id="PF13744">
    <property type="entry name" value="HTH_37"/>
    <property type="match status" value="1"/>
</dbReference>
<dbReference type="PROSITE" id="PS50943">
    <property type="entry name" value="HTH_CROC1"/>
    <property type="match status" value="1"/>
</dbReference>
<protein>
    <submittedName>
        <fullName evidence="2">Predicted DNA-binding protein, contains XRE-type HTH domain</fullName>
    </submittedName>
</protein>
<dbReference type="SUPFAM" id="SSF47413">
    <property type="entry name" value="lambda repressor-like DNA-binding domains"/>
    <property type="match status" value="1"/>
</dbReference>
<dbReference type="AlphaFoldDB" id="A0A240DYT6"/>
<proteinExistence type="predicted"/>
<keyword evidence="3" id="KW-1185">Reference proteome</keyword>
<dbReference type="InterPro" id="IPR039554">
    <property type="entry name" value="HigA2-like_HTH"/>
</dbReference>
<dbReference type="InterPro" id="IPR010982">
    <property type="entry name" value="Lambda_DNA-bd_dom_sf"/>
</dbReference>
<gene>
    <name evidence="2" type="ORF">SAMN06295945_0687</name>
</gene>
<evidence type="ECO:0000313" key="3">
    <source>
        <dbReference type="Proteomes" id="UP000218069"/>
    </source>
</evidence>
<accession>A0A240DYT6</accession>
<dbReference type="SMART" id="SM00530">
    <property type="entry name" value="HTH_XRE"/>
    <property type="match status" value="1"/>
</dbReference>
<evidence type="ECO:0000313" key="2">
    <source>
        <dbReference type="EMBL" id="SNX28358.1"/>
    </source>
</evidence>
<feature type="domain" description="HTH cro/C1-type" evidence="1">
    <location>
        <begin position="33"/>
        <end position="88"/>
    </location>
</feature>
<dbReference type="Gene3D" id="1.10.260.40">
    <property type="entry name" value="lambda repressor-like DNA-binding domains"/>
    <property type="match status" value="1"/>
</dbReference>
<dbReference type="InterPro" id="IPR001387">
    <property type="entry name" value="Cro/C1-type_HTH"/>
</dbReference>
<dbReference type="Proteomes" id="UP000218069">
    <property type="component" value="Unassembled WGS sequence"/>
</dbReference>
<dbReference type="GO" id="GO:0003677">
    <property type="term" value="F:DNA binding"/>
    <property type="evidence" value="ECO:0007669"/>
    <property type="project" value="UniProtKB-KW"/>
</dbReference>
<name>A0A240DYT6_9BURK</name>
<dbReference type="RefSeq" id="WP_096672474.1">
    <property type="nucleotide sequence ID" value="NZ_OANS01000002.1"/>
</dbReference>
<reference evidence="3" key="1">
    <citation type="submission" date="2017-08" db="EMBL/GenBank/DDBJ databases">
        <authorList>
            <person name="Varghese N."/>
            <person name="Submissions S."/>
        </authorList>
    </citation>
    <scope>NUCLEOTIDE SEQUENCE [LARGE SCALE GENOMIC DNA]</scope>
    <source>
        <strain evidence="3">AP-Melu-1000-B4</strain>
    </source>
</reference>